<evidence type="ECO:0000259" key="2">
    <source>
        <dbReference type="PROSITE" id="PS50164"/>
    </source>
</evidence>
<protein>
    <submittedName>
        <fullName evidence="3">Endonuclease</fullName>
    </submittedName>
</protein>
<dbReference type="GO" id="GO:0004519">
    <property type="term" value="F:endonuclease activity"/>
    <property type="evidence" value="ECO:0007669"/>
    <property type="project" value="UniProtKB-KW"/>
</dbReference>
<accession>A0A1F5KBV7</accession>
<sequence length="91" mass="10865">MKSYWVYILSSKTGTLYTGVTNNLQKRTFEHKNKLIPGFTSKYNINQLMFYQEFSRIEDAIEVEKKIKKWSRKKKINLIKTINPQFKDLAV</sequence>
<dbReference type="Proteomes" id="UP000176527">
    <property type="component" value="Unassembled WGS sequence"/>
</dbReference>
<dbReference type="Pfam" id="PF01541">
    <property type="entry name" value="GIY-YIG"/>
    <property type="match status" value="1"/>
</dbReference>
<dbReference type="PROSITE" id="PS50164">
    <property type="entry name" value="GIY_YIG"/>
    <property type="match status" value="1"/>
</dbReference>
<evidence type="ECO:0000313" key="4">
    <source>
        <dbReference type="Proteomes" id="UP000176527"/>
    </source>
</evidence>
<organism evidence="3 4">
    <name type="scientific">Candidatus Daviesbacteria bacterium RIFCSPHIGHO2_12_FULL_37_11</name>
    <dbReference type="NCBI Taxonomy" id="1797777"/>
    <lineage>
        <taxon>Bacteria</taxon>
        <taxon>Candidatus Daviesiibacteriota</taxon>
    </lineage>
</organism>
<keyword evidence="3" id="KW-0540">Nuclease</keyword>
<dbReference type="InterPro" id="IPR000305">
    <property type="entry name" value="GIY-YIG_endonuc"/>
</dbReference>
<dbReference type="PANTHER" id="PTHR34477:SF5">
    <property type="entry name" value="BSL5627 PROTEIN"/>
    <property type="match status" value="1"/>
</dbReference>
<comment type="caution">
    <text evidence="3">The sequence shown here is derived from an EMBL/GenBank/DDBJ whole genome shotgun (WGS) entry which is preliminary data.</text>
</comment>
<keyword evidence="3" id="KW-0255">Endonuclease</keyword>
<dbReference type="InterPro" id="IPR050190">
    <property type="entry name" value="UPF0213_domain"/>
</dbReference>
<comment type="similarity">
    <text evidence="1">Belongs to the UPF0213 family.</text>
</comment>
<keyword evidence="3" id="KW-0378">Hydrolase</keyword>
<reference evidence="3 4" key="1">
    <citation type="journal article" date="2016" name="Nat. Commun.">
        <title>Thousands of microbial genomes shed light on interconnected biogeochemical processes in an aquifer system.</title>
        <authorList>
            <person name="Anantharaman K."/>
            <person name="Brown C.T."/>
            <person name="Hug L.A."/>
            <person name="Sharon I."/>
            <person name="Castelle C.J."/>
            <person name="Probst A.J."/>
            <person name="Thomas B.C."/>
            <person name="Singh A."/>
            <person name="Wilkins M.J."/>
            <person name="Karaoz U."/>
            <person name="Brodie E.L."/>
            <person name="Williams K.H."/>
            <person name="Hubbard S.S."/>
            <person name="Banfield J.F."/>
        </authorList>
    </citation>
    <scope>NUCLEOTIDE SEQUENCE [LARGE SCALE GENOMIC DNA]</scope>
</reference>
<dbReference type="InterPro" id="IPR035901">
    <property type="entry name" value="GIY-YIG_endonuc_sf"/>
</dbReference>
<dbReference type="SUPFAM" id="SSF82771">
    <property type="entry name" value="GIY-YIG endonuclease"/>
    <property type="match status" value="1"/>
</dbReference>
<dbReference type="Gene3D" id="3.40.1440.10">
    <property type="entry name" value="GIY-YIG endonuclease"/>
    <property type="match status" value="1"/>
</dbReference>
<dbReference type="AlphaFoldDB" id="A0A1F5KBV7"/>
<dbReference type="EMBL" id="MFDE01000021">
    <property type="protein sequence ID" value="OGE38416.1"/>
    <property type="molecule type" value="Genomic_DNA"/>
</dbReference>
<feature type="domain" description="GIY-YIG" evidence="2">
    <location>
        <begin position="2"/>
        <end position="78"/>
    </location>
</feature>
<evidence type="ECO:0000256" key="1">
    <source>
        <dbReference type="ARBA" id="ARBA00007435"/>
    </source>
</evidence>
<dbReference type="PANTHER" id="PTHR34477">
    <property type="entry name" value="UPF0213 PROTEIN YHBQ"/>
    <property type="match status" value="1"/>
</dbReference>
<evidence type="ECO:0000313" key="3">
    <source>
        <dbReference type="EMBL" id="OGE38416.1"/>
    </source>
</evidence>
<gene>
    <name evidence="3" type="ORF">A3F00_03980</name>
</gene>
<name>A0A1F5KBV7_9BACT</name>
<proteinExistence type="inferred from homology"/>